<evidence type="ECO:0000313" key="3">
    <source>
        <dbReference type="Proteomes" id="UP000006564"/>
    </source>
</evidence>
<proteinExistence type="predicted"/>
<keyword evidence="3" id="KW-1185">Reference proteome</keyword>
<evidence type="ECO:0000256" key="1">
    <source>
        <dbReference type="SAM" id="MobiDB-lite"/>
    </source>
</evidence>
<organism evidence="2 3">
    <name type="scientific">Aspergillus oryzae (strain ATCC 42149 / RIB 40)</name>
    <name type="common">Yellow koji mold</name>
    <dbReference type="NCBI Taxonomy" id="510516"/>
    <lineage>
        <taxon>Eukaryota</taxon>
        <taxon>Fungi</taxon>
        <taxon>Dikarya</taxon>
        <taxon>Ascomycota</taxon>
        <taxon>Pezizomycotina</taxon>
        <taxon>Eurotiomycetes</taxon>
        <taxon>Eurotiomycetidae</taxon>
        <taxon>Eurotiales</taxon>
        <taxon>Aspergillaceae</taxon>
        <taxon>Aspergillus</taxon>
        <taxon>Aspergillus subgen. Circumdati</taxon>
    </lineage>
</organism>
<sequence>MRNVASFDKSKNGDNVDVNGNDNMDDNVEDNIDANIADNVDVSDDKSVELNYLFLFYGIGVKRHCCHKSTSPNTILVLPEASSPRENPLALWPGMRTSGGNLIQAFTVSFLNPAAQLSITPPSSQNLQPLLQIRPYNRNIARKLPNRDQEIAKEDKQPV</sequence>
<protein>
    <submittedName>
        <fullName evidence="2">DNA, SC012</fullName>
    </submittedName>
</protein>
<dbReference type="EMBL" id="AP007161">
    <property type="protein sequence ID" value="BAE60397.1"/>
    <property type="molecule type" value="Genomic_DNA"/>
</dbReference>
<dbReference type="VEuPathDB" id="FungiDB:AO090012000177"/>
<dbReference type="RefSeq" id="XP_023091296.1">
    <property type="nucleotide sequence ID" value="XM_023236365.1"/>
</dbReference>
<dbReference type="Proteomes" id="UP000006564">
    <property type="component" value="Chromosome 4"/>
</dbReference>
<name>Q2UDG8_ASPOR</name>
<reference evidence="2 3" key="1">
    <citation type="journal article" date="2005" name="Nature">
        <title>Genome sequencing and analysis of Aspergillus oryzae.</title>
        <authorList>
            <person name="Machida M."/>
            <person name="Asai K."/>
            <person name="Sano M."/>
            <person name="Tanaka T."/>
            <person name="Kumagai T."/>
            <person name="Terai G."/>
            <person name="Kusumoto K."/>
            <person name="Arima T."/>
            <person name="Akita O."/>
            <person name="Kashiwagi Y."/>
            <person name="Abe K."/>
            <person name="Gomi K."/>
            <person name="Horiuchi H."/>
            <person name="Kitamoto K."/>
            <person name="Kobayashi T."/>
            <person name="Takeuchi M."/>
            <person name="Denning D.W."/>
            <person name="Galagan J.E."/>
            <person name="Nierman W.C."/>
            <person name="Yu J."/>
            <person name="Archer D.B."/>
            <person name="Bennett J.W."/>
            <person name="Bhatnagar D."/>
            <person name="Cleveland T.E."/>
            <person name="Fedorova N.D."/>
            <person name="Gotoh O."/>
            <person name="Horikawa H."/>
            <person name="Hosoyama A."/>
            <person name="Ichinomiya M."/>
            <person name="Igarashi R."/>
            <person name="Iwashita K."/>
            <person name="Juvvadi P.R."/>
            <person name="Kato M."/>
            <person name="Kato Y."/>
            <person name="Kin T."/>
            <person name="Kokubun A."/>
            <person name="Maeda H."/>
            <person name="Maeyama N."/>
            <person name="Maruyama J."/>
            <person name="Nagasaki H."/>
            <person name="Nakajima T."/>
            <person name="Oda K."/>
            <person name="Okada K."/>
            <person name="Paulsen I."/>
            <person name="Sakamoto K."/>
            <person name="Sawano T."/>
            <person name="Takahashi M."/>
            <person name="Takase K."/>
            <person name="Terabayashi Y."/>
            <person name="Wortman J."/>
            <person name="Yamada O."/>
            <person name="Yamagata Y."/>
            <person name="Anazawa H."/>
            <person name="Hata Y."/>
            <person name="Koide Y."/>
            <person name="Komori T."/>
            <person name="Koyama Y."/>
            <person name="Minetoki T."/>
            <person name="Suharnan S."/>
            <person name="Tanaka A."/>
            <person name="Isono K."/>
            <person name="Kuhara S."/>
            <person name="Ogasawara N."/>
            <person name="Kikuchi H."/>
        </authorList>
    </citation>
    <scope>NUCLEOTIDE SEQUENCE [LARGE SCALE GENOMIC DNA]</scope>
    <source>
        <strain evidence="3">ATCC 42149 / RIB 40</strain>
    </source>
</reference>
<dbReference type="KEGG" id="aor:AO090012000177"/>
<dbReference type="GeneID" id="5987710"/>
<accession>Q2UDG8</accession>
<evidence type="ECO:0000313" key="2">
    <source>
        <dbReference type="EMBL" id="BAE60397.1"/>
    </source>
</evidence>
<dbReference type="AlphaFoldDB" id="Q2UDG8"/>
<dbReference type="HOGENOM" id="CLU_1660350_0_0_1"/>
<gene>
    <name evidence="2" type="ORF">AO090012000177</name>
</gene>
<dbReference type="EMBL" id="BA000052">
    <property type="protein sequence ID" value="BAE60397.1"/>
    <property type="molecule type" value="Genomic_DNA"/>
</dbReference>
<feature type="region of interest" description="Disordered" evidence="1">
    <location>
        <begin position="1"/>
        <end position="25"/>
    </location>
</feature>